<dbReference type="Proteomes" id="UP000218288">
    <property type="component" value="Chromosome"/>
</dbReference>
<dbReference type="EMBL" id="AP014809">
    <property type="protein sequence ID" value="BAU91944.1"/>
    <property type="molecule type" value="Genomic_DNA"/>
</dbReference>
<evidence type="ECO:0000256" key="1">
    <source>
        <dbReference type="SAM" id="Coils"/>
    </source>
</evidence>
<proteinExistence type="predicted"/>
<evidence type="ECO:0000256" key="2">
    <source>
        <dbReference type="SAM" id="MobiDB-lite"/>
    </source>
</evidence>
<keyword evidence="1" id="KW-0175">Coiled coil</keyword>
<gene>
    <name evidence="3" type="ORF">MPPM_3339</name>
</gene>
<sequence length="139" mass="15131">MSAGGKSGPALGAENVEKLRAYLDDLRERGVPLPMRGGEVNRSAIALACGFNRQVLYVNEGAKALLDEAVVGAGLGEDLEHEGGDDDKPVTRSDKRDRRIHQLEQANAALRAENHGLRERLRRLEHVEAVMMAGRRVAP</sequence>
<evidence type="ECO:0000313" key="4">
    <source>
        <dbReference type="Proteomes" id="UP000218288"/>
    </source>
</evidence>
<organism evidence="3 4">
    <name type="scientific">Methylorubrum populi</name>
    <dbReference type="NCBI Taxonomy" id="223967"/>
    <lineage>
        <taxon>Bacteria</taxon>
        <taxon>Pseudomonadati</taxon>
        <taxon>Pseudomonadota</taxon>
        <taxon>Alphaproteobacteria</taxon>
        <taxon>Hyphomicrobiales</taxon>
        <taxon>Methylobacteriaceae</taxon>
        <taxon>Methylorubrum</taxon>
    </lineage>
</organism>
<dbReference type="OrthoDB" id="8452206at2"/>
<name>A0A160PGN3_9HYPH</name>
<feature type="region of interest" description="Disordered" evidence="2">
    <location>
        <begin position="76"/>
        <end position="98"/>
    </location>
</feature>
<dbReference type="RefSeq" id="WP_096485984.1">
    <property type="nucleotide sequence ID" value="NZ_AP014809.1"/>
</dbReference>
<feature type="coiled-coil region" evidence="1">
    <location>
        <begin position="100"/>
        <end position="127"/>
    </location>
</feature>
<protein>
    <submittedName>
        <fullName evidence="3">Uncharacterized protein</fullName>
    </submittedName>
</protein>
<dbReference type="AlphaFoldDB" id="A0A160PGN3"/>
<feature type="compositionally biased region" description="Basic and acidic residues" evidence="2">
    <location>
        <begin position="86"/>
        <end position="98"/>
    </location>
</feature>
<evidence type="ECO:0000313" key="3">
    <source>
        <dbReference type="EMBL" id="BAU91944.1"/>
    </source>
</evidence>
<reference evidence="3 4" key="1">
    <citation type="journal article" date="2016" name="Genome Announc.">
        <title>Complete Genome Sequence of Methylobacterium populi P-1M, Isolated from Pink-Pigmented Household Biofilm.</title>
        <authorList>
            <person name="Morohoshi T."/>
            <person name="Ikeda T."/>
        </authorList>
    </citation>
    <scope>NUCLEOTIDE SEQUENCE [LARGE SCALE GENOMIC DNA]</scope>
    <source>
        <strain evidence="3 4">P-1M</strain>
    </source>
</reference>
<accession>A0A160PGN3</accession>